<reference evidence="2 3" key="1">
    <citation type="submission" date="2024-04" db="EMBL/GenBank/DDBJ databases">
        <title>Luteolibacter sp. isolated from soil.</title>
        <authorList>
            <person name="An J."/>
        </authorList>
    </citation>
    <scope>NUCLEOTIDE SEQUENCE [LARGE SCALE GENOMIC DNA]</scope>
    <source>
        <strain evidence="2 3">Y139</strain>
    </source>
</reference>
<feature type="transmembrane region" description="Helical" evidence="1">
    <location>
        <begin position="160"/>
        <end position="179"/>
    </location>
</feature>
<accession>A0ABU9AZE0</accession>
<protein>
    <recommendedName>
        <fullName evidence="4">Isopropylmalate isomerase</fullName>
    </recommendedName>
</protein>
<name>A0ABU9AZE0_9BACT</name>
<evidence type="ECO:0008006" key="4">
    <source>
        <dbReference type="Google" id="ProtNLM"/>
    </source>
</evidence>
<feature type="transmembrane region" description="Helical" evidence="1">
    <location>
        <begin position="93"/>
        <end position="110"/>
    </location>
</feature>
<evidence type="ECO:0000256" key="1">
    <source>
        <dbReference type="SAM" id="Phobius"/>
    </source>
</evidence>
<proteinExistence type="predicted"/>
<keyword evidence="1" id="KW-0812">Transmembrane</keyword>
<keyword evidence="3" id="KW-1185">Reference proteome</keyword>
<dbReference type="RefSeq" id="WP_341406875.1">
    <property type="nucleotide sequence ID" value="NZ_JBBUKT010000010.1"/>
</dbReference>
<comment type="caution">
    <text evidence="2">The sequence shown here is derived from an EMBL/GenBank/DDBJ whole genome shotgun (WGS) entry which is preliminary data.</text>
</comment>
<dbReference type="Proteomes" id="UP001371305">
    <property type="component" value="Unassembled WGS sequence"/>
</dbReference>
<evidence type="ECO:0000313" key="2">
    <source>
        <dbReference type="EMBL" id="MEK7953111.1"/>
    </source>
</evidence>
<feature type="transmembrane region" description="Helical" evidence="1">
    <location>
        <begin position="122"/>
        <end position="140"/>
    </location>
</feature>
<feature type="transmembrane region" description="Helical" evidence="1">
    <location>
        <begin position="47"/>
        <end position="64"/>
    </location>
</feature>
<feature type="transmembrane region" description="Helical" evidence="1">
    <location>
        <begin position="20"/>
        <end position="38"/>
    </location>
</feature>
<keyword evidence="1" id="KW-1133">Transmembrane helix</keyword>
<dbReference type="EMBL" id="JBBUKT010000010">
    <property type="protein sequence ID" value="MEK7953111.1"/>
    <property type="molecule type" value="Genomic_DNA"/>
</dbReference>
<evidence type="ECO:0000313" key="3">
    <source>
        <dbReference type="Proteomes" id="UP001371305"/>
    </source>
</evidence>
<sequence>MDLLLKIRWRPVIGDPSPMGWFTVTAYALAAVLAWRVWSQNRERNRVWFFVTVLMAFLCFNKQLDLQSLVTDIGREISRFFGEYENRRGFQKFFIIAILALVAFFGPLFAWKYRAFVRGHKLLSAGLVFLLTFIVIRAISFHHMDVFLKTSRIGGIKMNWVLELTGIGLVALAAARELMAGVTIRLRR</sequence>
<keyword evidence="1" id="KW-0472">Membrane</keyword>
<organism evidence="2 3">
    <name type="scientific">Luteolibacter soli</name>
    <dbReference type="NCBI Taxonomy" id="3135280"/>
    <lineage>
        <taxon>Bacteria</taxon>
        <taxon>Pseudomonadati</taxon>
        <taxon>Verrucomicrobiota</taxon>
        <taxon>Verrucomicrobiia</taxon>
        <taxon>Verrucomicrobiales</taxon>
        <taxon>Verrucomicrobiaceae</taxon>
        <taxon>Luteolibacter</taxon>
    </lineage>
</organism>
<gene>
    <name evidence="2" type="ORF">WKV53_21530</name>
</gene>